<proteinExistence type="predicted"/>
<feature type="transmembrane region" description="Helical" evidence="1">
    <location>
        <begin position="12"/>
        <end position="33"/>
    </location>
</feature>
<dbReference type="GeneID" id="58194570"/>
<sequence>MLQIFLAKFYEAIICILMALFLIASIGLGIQTWRLSSIQSDYELLAAKYQTDLAKSEALTEKAKADAIKVEKVWSEKILTAEINHNEQIQKILADSNDAKSSIDRLSKQINTASSRMSTATKETVIEYANASGDVLEKCVNEYRTMAQRADEHAADAKRLSDAWPIGDL</sequence>
<keyword evidence="1" id="KW-1133">Transmembrane helix</keyword>
<dbReference type="AlphaFoldDB" id="N8YJA8"/>
<dbReference type="PATRIC" id="fig|1191460.12.peg.1679"/>
<keyword evidence="1" id="KW-0472">Membrane</keyword>
<evidence type="ECO:0008006" key="4">
    <source>
        <dbReference type="Google" id="ProtNLM"/>
    </source>
</evidence>
<dbReference type="Proteomes" id="UP000018445">
    <property type="component" value="Unassembled WGS sequence"/>
</dbReference>
<protein>
    <recommendedName>
        <fullName evidence="4">DUF2514 family protein</fullName>
    </recommendedName>
</protein>
<keyword evidence="3" id="KW-1185">Reference proteome</keyword>
<dbReference type="HOGENOM" id="CLU_136597_0_0_6"/>
<dbReference type="RefSeq" id="WP_004879093.1">
    <property type="nucleotide sequence ID" value="NZ_AKIQ01000062.1"/>
</dbReference>
<dbReference type="OrthoDB" id="6690560at2"/>
<gene>
    <name evidence="2" type="ORF">F959_01694</name>
</gene>
<name>N8YJA8_ACIVR</name>
<evidence type="ECO:0000256" key="1">
    <source>
        <dbReference type="SAM" id="Phobius"/>
    </source>
</evidence>
<keyword evidence="1" id="KW-0812">Transmembrane</keyword>
<accession>N8YJA8</accession>
<evidence type="ECO:0000313" key="2">
    <source>
        <dbReference type="EMBL" id="ENV36887.1"/>
    </source>
</evidence>
<evidence type="ECO:0000313" key="3">
    <source>
        <dbReference type="Proteomes" id="UP000018445"/>
    </source>
</evidence>
<reference evidence="2 3" key="1">
    <citation type="submission" date="2013-02" db="EMBL/GenBank/DDBJ databases">
        <title>The Genome Sequence of Acinetobacter venetianus CIP 110063.</title>
        <authorList>
            <consortium name="The Broad Institute Genome Sequencing Platform"/>
            <consortium name="The Broad Institute Genome Sequencing Center for Infectious Disease"/>
            <person name="Cerqueira G."/>
            <person name="Feldgarden M."/>
            <person name="Courvalin P."/>
            <person name="Perichon B."/>
            <person name="Grillot-Courvalin C."/>
            <person name="Clermont D."/>
            <person name="Rocha E."/>
            <person name="Yoon E.-J."/>
            <person name="Nemec A."/>
            <person name="Walker B."/>
            <person name="Young S.K."/>
            <person name="Zeng Q."/>
            <person name="Gargeya S."/>
            <person name="Fitzgerald M."/>
            <person name="Haas B."/>
            <person name="Abouelleil A."/>
            <person name="Alvarado L."/>
            <person name="Arachchi H.M."/>
            <person name="Berlin A.M."/>
            <person name="Chapman S.B."/>
            <person name="Dewar J."/>
            <person name="Goldberg J."/>
            <person name="Griggs A."/>
            <person name="Gujja S."/>
            <person name="Hansen M."/>
            <person name="Howarth C."/>
            <person name="Imamovic A."/>
            <person name="Larimer J."/>
            <person name="McCowan C."/>
            <person name="Murphy C."/>
            <person name="Neiman D."/>
            <person name="Pearson M."/>
            <person name="Priest M."/>
            <person name="Roberts A."/>
            <person name="Saif S."/>
            <person name="Shea T."/>
            <person name="Sisk P."/>
            <person name="Sykes S."/>
            <person name="Wortman J."/>
            <person name="Nusbaum C."/>
            <person name="Birren B."/>
        </authorList>
    </citation>
    <scope>NUCLEOTIDE SEQUENCE [LARGE SCALE GENOMIC DNA]</scope>
    <source>
        <strain evidence="3">ATCC 31012 / DSM 23050 / BCRC 14357 / CCUG 45561 / CIP 110063 / KCTC 2702 / LMG 19082 / RAG-1</strain>
    </source>
</reference>
<dbReference type="eggNOG" id="ENOG50314FD">
    <property type="taxonomic scope" value="Bacteria"/>
</dbReference>
<organism evidence="2 3">
    <name type="scientific">Acinetobacter venetianus (strain ATCC 31012 / DSM 23050 / BCRC 14357 / CCUG 45561 / CIP 110063 / KCTC 2702 / LMG 19082 / RAG-1)</name>
    <dbReference type="NCBI Taxonomy" id="1191460"/>
    <lineage>
        <taxon>Bacteria</taxon>
        <taxon>Pseudomonadati</taxon>
        <taxon>Pseudomonadota</taxon>
        <taxon>Gammaproteobacteria</taxon>
        <taxon>Moraxellales</taxon>
        <taxon>Moraxellaceae</taxon>
        <taxon>Acinetobacter</taxon>
    </lineage>
</organism>
<dbReference type="EMBL" id="APPO01000013">
    <property type="protein sequence ID" value="ENV36887.1"/>
    <property type="molecule type" value="Genomic_DNA"/>
</dbReference>
<comment type="caution">
    <text evidence="2">The sequence shown here is derived from an EMBL/GenBank/DDBJ whole genome shotgun (WGS) entry which is preliminary data.</text>
</comment>